<dbReference type="RefSeq" id="WP_137641638.1">
    <property type="nucleotide sequence ID" value="NZ_BJEA01000001.1"/>
</dbReference>
<dbReference type="Proteomes" id="UP001589691">
    <property type="component" value="Unassembled WGS sequence"/>
</dbReference>
<organism evidence="2 3">
    <name type="scientific">Lactiplantibacillus modestisalitolerans</name>
    <dbReference type="NCBI Taxonomy" id="1457219"/>
    <lineage>
        <taxon>Bacteria</taxon>
        <taxon>Bacillati</taxon>
        <taxon>Bacillota</taxon>
        <taxon>Bacilli</taxon>
        <taxon>Lactobacillales</taxon>
        <taxon>Lactobacillaceae</taxon>
        <taxon>Lactiplantibacillus</taxon>
    </lineage>
</organism>
<gene>
    <name evidence="2" type="ORF">ACFFLI_08675</name>
</gene>
<dbReference type="SUPFAM" id="SSF53254">
    <property type="entry name" value="Phosphoglycerate mutase-like"/>
    <property type="match status" value="1"/>
</dbReference>
<dbReference type="EMBL" id="JBHLZY010000020">
    <property type="protein sequence ID" value="MFB9769931.1"/>
    <property type="molecule type" value="Genomic_DNA"/>
</dbReference>
<comment type="caution">
    <text evidence="2">The sequence shown here is derived from an EMBL/GenBank/DDBJ whole genome shotgun (WGS) entry which is preliminary data.</text>
</comment>
<dbReference type="CDD" id="cd07067">
    <property type="entry name" value="HP_PGM_like"/>
    <property type="match status" value="1"/>
</dbReference>
<dbReference type="EC" id="3.1.3.-" evidence="2"/>
<sequence length="226" mass="25042">MQIYFVRHGQTQYNLEQRFQGGRVDSPLLTSGIRGAQQAGAYLADVHFARVYSSPQKRALDTAAYITAANRWHPQIKLAPNLREMDFGDWDGQLEKDVQPQAQLEIVVHHPDQYRPELAGGGESYPQFVARITQAVHAAVAEVGVDSTRPLLIVSHGLVTTMSIKALLGVSIADIRKPLVINGQELPTVGYGIVDNDSLTVVETLDNRHFEIKTWNETGYLKPAKS</sequence>
<dbReference type="PANTHER" id="PTHR46517">
    <property type="entry name" value="FRUCTOSE-2,6-BISPHOSPHATASE TIGAR"/>
    <property type="match status" value="1"/>
</dbReference>
<name>A0ABV5WWQ2_9LACO</name>
<proteinExistence type="predicted"/>
<dbReference type="InterPro" id="IPR013078">
    <property type="entry name" value="His_Pase_superF_clade-1"/>
</dbReference>
<dbReference type="InterPro" id="IPR051695">
    <property type="entry name" value="Phosphoglycerate_Mutase"/>
</dbReference>
<dbReference type="PANTHER" id="PTHR46517:SF1">
    <property type="entry name" value="FRUCTOSE-2,6-BISPHOSPHATASE TIGAR"/>
    <property type="match status" value="1"/>
</dbReference>
<dbReference type="GO" id="GO:0016787">
    <property type="term" value="F:hydrolase activity"/>
    <property type="evidence" value="ECO:0007669"/>
    <property type="project" value="UniProtKB-KW"/>
</dbReference>
<evidence type="ECO:0000313" key="2">
    <source>
        <dbReference type="EMBL" id="MFB9769931.1"/>
    </source>
</evidence>
<evidence type="ECO:0000313" key="3">
    <source>
        <dbReference type="Proteomes" id="UP001589691"/>
    </source>
</evidence>
<evidence type="ECO:0000256" key="1">
    <source>
        <dbReference type="ARBA" id="ARBA00022801"/>
    </source>
</evidence>
<protein>
    <submittedName>
        <fullName evidence="2">Histidine phosphatase family protein</fullName>
        <ecNumber evidence="2">3.1.3.-</ecNumber>
    </submittedName>
</protein>
<keyword evidence="3" id="KW-1185">Reference proteome</keyword>
<accession>A0ABV5WWQ2</accession>
<keyword evidence="1 2" id="KW-0378">Hydrolase</keyword>
<dbReference type="SMART" id="SM00855">
    <property type="entry name" value="PGAM"/>
    <property type="match status" value="1"/>
</dbReference>
<dbReference type="Pfam" id="PF00300">
    <property type="entry name" value="His_Phos_1"/>
    <property type="match status" value="1"/>
</dbReference>
<dbReference type="InterPro" id="IPR029033">
    <property type="entry name" value="His_PPase_superfam"/>
</dbReference>
<reference evidence="2 3" key="1">
    <citation type="submission" date="2024-09" db="EMBL/GenBank/DDBJ databases">
        <authorList>
            <person name="Sun Q."/>
            <person name="Mori K."/>
        </authorList>
    </citation>
    <scope>NUCLEOTIDE SEQUENCE [LARGE SCALE GENOMIC DNA]</scope>
    <source>
        <strain evidence="2 3">TBRC 4576</strain>
    </source>
</reference>
<dbReference type="Gene3D" id="3.40.50.1240">
    <property type="entry name" value="Phosphoglycerate mutase-like"/>
    <property type="match status" value="1"/>
</dbReference>